<dbReference type="InterPro" id="IPR001839">
    <property type="entry name" value="TGF-b_C"/>
</dbReference>
<dbReference type="CDD" id="cd13757">
    <property type="entry name" value="TGF_beta_AMH"/>
    <property type="match status" value="1"/>
</dbReference>
<dbReference type="GO" id="GO:0007506">
    <property type="term" value="P:gonadal mesoderm development"/>
    <property type="evidence" value="ECO:0007669"/>
    <property type="project" value="UniProtKB-KW"/>
</dbReference>
<reference evidence="19" key="1">
    <citation type="submission" date="2025-08" db="UniProtKB">
        <authorList>
            <consortium name="RefSeq"/>
        </authorList>
    </citation>
    <scope>IDENTIFICATION</scope>
    <source>
        <tissue evidence="19">Spleen</tissue>
    </source>
</reference>
<keyword evidence="18" id="KW-1185">Reference proteome</keyword>
<evidence type="ECO:0000256" key="7">
    <source>
        <dbReference type="ARBA" id="ARBA00022782"/>
    </source>
</evidence>
<evidence type="ECO:0000256" key="14">
    <source>
        <dbReference type="RuleBase" id="RU000354"/>
    </source>
</evidence>
<evidence type="ECO:0000256" key="6">
    <source>
        <dbReference type="ARBA" id="ARBA00022729"/>
    </source>
</evidence>
<keyword evidence="7" id="KW-0221">Differentiation</keyword>
<dbReference type="GO" id="GO:0005615">
    <property type="term" value="C:extracellular space"/>
    <property type="evidence" value="ECO:0007669"/>
    <property type="project" value="TreeGrafter"/>
</dbReference>
<evidence type="ECO:0000256" key="13">
    <source>
        <dbReference type="ARBA" id="ARBA00031273"/>
    </source>
</evidence>
<evidence type="ECO:0000259" key="17">
    <source>
        <dbReference type="PROSITE" id="PS51362"/>
    </source>
</evidence>
<dbReference type="GO" id="GO:0001880">
    <property type="term" value="P:Mullerian duct regression"/>
    <property type="evidence" value="ECO:0007669"/>
    <property type="project" value="TreeGrafter"/>
</dbReference>
<dbReference type="FunFam" id="2.10.90.10:FF:000033">
    <property type="entry name" value="Muellerian-inhibiting factor"/>
    <property type="match status" value="1"/>
</dbReference>
<keyword evidence="10" id="KW-1015">Disulfide bond</keyword>
<organism evidence="18 19">
    <name type="scientific">Chrysochloris asiatica</name>
    <name type="common">Cape golden mole</name>
    <dbReference type="NCBI Taxonomy" id="185453"/>
    <lineage>
        <taxon>Eukaryota</taxon>
        <taxon>Metazoa</taxon>
        <taxon>Chordata</taxon>
        <taxon>Craniata</taxon>
        <taxon>Vertebrata</taxon>
        <taxon>Euteleostomi</taxon>
        <taxon>Mammalia</taxon>
        <taxon>Eutheria</taxon>
        <taxon>Afrotheria</taxon>
        <taxon>Chrysochloridae</taxon>
        <taxon>Chrysochlorinae</taxon>
        <taxon>Chrysochloris</taxon>
    </lineage>
</organism>
<evidence type="ECO:0000313" key="19">
    <source>
        <dbReference type="RefSeq" id="XP_006869121.1"/>
    </source>
</evidence>
<evidence type="ECO:0000256" key="11">
    <source>
        <dbReference type="ARBA" id="ARBA00023180"/>
    </source>
</evidence>
<evidence type="ECO:0000256" key="3">
    <source>
        <dbReference type="ARBA" id="ARBA00011748"/>
    </source>
</evidence>
<keyword evidence="6 16" id="KW-0732">Signal</keyword>
<dbReference type="RefSeq" id="XP_006869121.1">
    <property type="nucleotide sequence ID" value="XM_006869059.1"/>
</dbReference>
<evidence type="ECO:0000256" key="12">
    <source>
        <dbReference type="ARBA" id="ARBA00030008"/>
    </source>
</evidence>
<sequence length="551" mass="58861">MPASPLPRLALVLVVLSSPALPEQPAPGPRNLTWSEDSVGDLCFVSLGRGGNRSDAPLQVVGALRSYEQAFLAAVRLAHWGPQDLTTFGLCAPSDGQVALSLLRRLGMWLGDPGGQHLVVLHLEEVTWEPTPSLRFQEPPHGGAGHLDLALLVLYPGEGPESTASGAALSGVQRLCPSQDTRYLVLALDRPQWAWYSAGLSLTLRLHRHGSLLSTAQLQALLFGTDPRCFTRMTPTLLLLPLHPQPTPLPMHGQLDTVPFPPARPSSQPEALRSTDPFLETLTRLVRALRGPPGRASPPRLALDPGTLAAVPQGLVNLSDPAALERLLDGEEPLLLLQSPPARDPARDAAPVPGPAGEAPWAAGLARRVASELQAAASELRGLPGLPPTAAPLLARLLALCPGDTGGDGPARPLHALLLLKALQGLRAEWRWRERRDRPQRSSGVTPGGDGPCALRELVVDLRAERSVLIPETYQANNCQGVCAWPQSDRNPHYGNHVVLLLKMQARGVALARPPCCVPTAYADKVLISLSEERISARHVPNMVATACGCR</sequence>
<evidence type="ECO:0000256" key="16">
    <source>
        <dbReference type="SAM" id="SignalP"/>
    </source>
</evidence>
<protein>
    <recommendedName>
        <fullName evidence="4">Muellerian-inhibiting factor</fullName>
    </recommendedName>
    <alternativeName>
        <fullName evidence="12">Anti-Muellerian hormone</fullName>
    </alternativeName>
    <alternativeName>
        <fullName evidence="13">Muellerian-inhibiting substance</fullName>
    </alternativeName>
</protein>
<accession>A0A9B0TPK3</accession>
<dbReference type="PANTHER" id="PTHR15009:SF4">
    <property type="entry name" value="MUELLERIAN-INHIBITING FACTOR"/>
    <property type="match status" value="1"/>
</dbReference>
<dbReference type="InterPro" id="IPR006799">
    <property type="entry name" value="AMH_N"/>
</dbReference>
<feature type="signal peptide" evidence="16">
    <location>
        <begin position="1"/>
        <end position="22"/>
    </location>
</feature>
<feature type="compositionally biased region" description="Low complexity" evidence="15">
    <location>
        <begin position="348"/>
        <end position="359"/>
    </location>
</feature>
<evidence type="ECO:0000256" key="2">
    <source>
        <dbReference type="ARBA" id="ARBA00006656"/>
    </source>
</evidence>
<evidence type="ECO:0000313" key="18">
    <source>
        <dbReference type="Proteomes" id="UP000504623"/>
    </source>
</evidence>
<keyword evidence="8 14" id="KW-0339">Growth factor</keyword>
<evidence type="ECO:0000256" key="4">
    <source>
        <dbReference type="ARBA" id="ARBA00020473"/>
    </source>
</evidence>
<dbReference type="GO" id="GO:0008083">
    <property type="term" value="F:growth factor activity"/>
    <property type="evidence" value="ECO:0007669"/>
    <property type="project" value="UniProtKB-KW"/>
</dbReference>
<dbReference type="CTD" id="268"/>
<keyword evidence="5" id="KW-0964">Secreted</keyword>
<comment type="subcellular location">
    <subcellularLocation>
        <location evidence="1">Secreted</location>
    </subcellularLocation>
</comment>
<dbReference type="SMART" id="SM00204">
    <property type="entry name" value="TGFB"/>
    <property type="match status" value="1"/>
</dbReference>
<evidence type="ECO:0000256" key="15">
    <source>
        <dbReference type="SAM" id="MobiDB-lite"/>
    </source>
</evidence>
<keyword evidence="11" id="KW-0325">Glycoprotein</keyword>
<dbReference type="InterPro" id="IPR017948">
    <property type="entry name" value="TGFb_CS"/>
</dbReference>
<dbReference type="Pfam" id="PF04709">
    <property type="entry name" value="AMH_N"/>
    <property type="match status" value="1"/>
</dbReference>
<evidence type="ECO:0000256" key="8">
    <source>
        <dbReference type="ARBA" id="ARBA00023030"/>
    </source>
</evidence>
<comment type="subunit">
    <text evidence="3">Homodimer; disulfide-linked.</text>
</comment>
<name>A0A9B0TPK3_CHRAS</name>
<dbReference type="InterPro" id="IPR021203">
    <property type="entry name" value="Muellerian-inhibiting_factor"/>
</dbReference>
<dbReference type="Proteomes" id="UP000504623">
    <property type="component" value="Unplaced"/>
</dbReference>
<dbReference type="Gene3D" id="2.10.90.10">
    <property type="entry name" value="Cystine-knot cytokines"/>
    <property type="match status" value="1"/>
</dbReference>
<feature type="region of interest" description="Disordered" evidence="15">
    <location>
        <begin position="340"/>
        <end position="359"/>
    </location>
</feature>
<dbReference type="Pfam" id="PF00019">
    <property type="entry name" value="TGF_beta"/>
    <property type="match status" value="1"/>
</dbReference>
<dbReference type="PANTHER" id="PTHR15009">
    <property type="entry name" value="MUELLERIAN-INHIBITING FACTOR"/>
    <property type="match status" value="1"/>
</dbReference>
<evidence type="ECO:0000256" key="9">
    <source>
        <dbReference type="ARBA" id="ARBA00023156"/>
    </source>
</evidence>
<evidence type="ECO:0000256" key="10">
    <source>
        <dbReference type="ARBA" id="ARBA00023157"/>
    </source>
</evidence>
<feature type="domain" description="TGF-beta family profile" evidence="17">
    <location>
        <begin position="433"/>
        <end position="551"/>
    </location>
</feature>
<dbReference type="OrthoDB" id="9893739at2759"/>
<evidence type="ECO:0000256" key="1">
    <source>
        <dbReference type="ARBA" id="ARBA00004613"/>
    </source>
</evidence>
<dbReference type="InterPro" id="IPR029034">
    <property type="entry name" value="Cystine-knot_cytokine"/>
</dbReference>
<dbReference type="PROSITE" id="PS00250">
    <property type="entry name" value="TGF_BETA_1"/>
    <property type="match status" value="1"/>
</dbReference>
<dbReference type="PROSITE" id="PS51362">
    <property type="entry name" value="TGF_BETA_2"/>
    <property type="match status" value="1"/>
</dbReference>
<dbReference type="SUPFAM" id="SSF57501">
    <property type="entry name" value="Cystine-knot cytokines"/>
    <property type="match status" value="1"/>
</dbReference>
<dbReference type="GO" id="GO:0030154">
    <property type="term" value="P:cell differentiation"/>
    <property type="evidence" value="ECO:0007669"/>
    <property type="project" value="UniProtKB-KW"/>
</dbReference>
<dbReference type="GeneID" id="102837615"/>
<comment type="similarity">
    <text evidence="2 14">Belongs to the TGF-beta family.</text>
</comment>
<gene>
    <name evidence="19" type="primary">AMH</name>
</gene>
<keyword evidence="9" id="KW-0334">Gonadal differentiation</keyword>
<proteinExistence type="inferred from homology"/>
<dbReference type="AlphaFoldDB" id="A0A9B0TPK3"/>
<feature type="chain" id="PRO_5038410378" description="Muellerian-inhibiting factor" evidence="16">
    <location>
        <begin position="23"/>
        <end position="551"/>
    </location>
</feature>
<evidence type="ECO:0000256" key="5">
    <source>
        <dbReference type="ARBA" id="ARBA00022525"/>
    </source>
</evidence>